<evidence type="ECO:0000256" key="7">
    <source>
        <dbReference type="ARBA" id="ARBA00034478"/>
    </source>
</evidence>
<dbReference type="InterPro" id="IPR003171">
    <property type="entry name" value="Mehydrof_redctse-like"/>
</dbReference>
<comment type="pathway">
    <text evidence="7">Amino-acid biosynthesis; L-methionine biosynthesis via de novo pathway.</text>
</comment>
<keyword evidence="6 9" id="KW-0560">Oxidoreductase</keyword>
<evidence type="ECO:0000256" key="1">
    <source>
        <dbReference type="ARBA" id="ARBA00001974"/>
    </source>
</evidence>
<name>A0A7C3UXW4_9BACT</name>
<dbReference type="PANTHER" id="PTHR45754:SF3">
    <property type="entry name" value="METHYLENETETRAHYDROFOLATE REDUCTASE (NADPH)"/>
    <property type="match status" value="1"/>
</dbReference>
<keyword evidence="5 9" id="KW-0274">FAD</keyword>
<evidence type="ECO:0000256" key="2">
    <source>
        <dbReference type="ARBA" id="ARBA00004777"/>
    </source>
</evidence>
<dbReference type="CDD" id="cd00537">
    <property type="entry name" value="MTHFR"/>
    <property type="match status" value="1"/>
</dbReference>
<sequence length="299" mass="33034">MKLTELFKQGKFVITSEVGPVKGCARVNGGPPPEFIKEALAIKDYVDAVNVTDNQSAVMRLGSLAGSLLLKQYGLEPIYQVTCRDRNRIALQSDLMSACTLGIDNLLCLTGDHIKLGDHTAAKPVFDVDSVTLLRLAKGLNEGHDMVGNPLTRATDLALGAVVNPGFEPMDLQLLKMEKKIEQGAEFFQTQAIYDPKVFEIFVRRIETFKVPVQLGLVIIKSPKMARFMNEHVSGIRVPEALIQEMAAMPAAQYKERAGEIALRMAREMGPMVQGIHFMPMGWSDLVPPIVTELRKIMK</sequence>
<comment type="cofactor">
    <cofactor evidence="1 9">
        <name>FAD</name>
        <dbReference type="ChEBI" id="CHEBI:57692"/>
    </cofactor>
</comment>
<dbReference type="UniPathway" id="UPA00193"/>
<evidence type="ECO:0000256" key="9">
    <source>
        <dbReference type="RuleBase" id="RU003862"/>
    </source>
</evidence>
<reference evidence="10" key="1">
    <citation type="journal article" date="2020" name="mSystems">
        <title>Genome- and Community-Level Interaction Insights into Carbon Utilization and Element Cycling Functions of Hydrothermarchaeota in Hydrothermal Sediment.</title>
        <authorList>
            <person name="Zhou Z."/>
            <person name="Liu Y."/>
            <person name="Xu W."/>
            <person name="Pan J."/>
            <person name="Luo Z.H."/>
            <person name="Li M."/>
        </authorList>
    </citation>
    <scope>NUCLEOTIDE SEQUENCE [LARGE SCALE GENOMIC DNA]</scope>
    <source>
        <strain evidence="10">SpSt-897</strain>
    </source>
</reference>
<dbReference type="EMBL" id="DTMF01000096">
    <property type="protein sequence ID" value="HGF33463.1"/>
    <property type="molecule type" value="Genomic_DNA"/>
</dbReference>
<dbReference type="Pfam" id="PF02219">
    <property type="entry name" value="MTHFR"/>
    <property type="match status" value="1"/>
</dbReference>
<evidence type="ECO:0000256" key="8">
    <source>
        <dbReference type="ARBA" id="ARBA00048628"/>
    </source>
</evidence>
<protein>
    <recommendedName>
        <fullName evidence="9">Methylenetetrahydrofolate reductase</fullName>
    </recommendedName>
</protein>
<comment type="pathway">
    <text evidence="2 9">One-carbon metabolism; tetrahydrofolate interconversion.</text>
</comment>
<dbReference type="AlphaFoldDB" id="A0A7C3UXW4"/>
<dbReference type="GO" id="GO:0106312">
    <property type="term" value="F:methylenetetrahydrofolate reductase (NADH) activity"/>
    <property type="evidence" value="ECO:0007669"/>
    <property type="project" value="UniProtKB-EC"/>
</dbReference>
<dbReference type="SUPFAM" id="SSF51730">
    <property type="entry name" value="FAD-linked oxidoreductase"/>
    <property type="match status" value="1"/>
</dbReference>
<dbReference type="GO" id="GO:0005829">
    <property type="term" value="C:cytosol"/>
    <property type="evidence" value="ECO:0007669"/>
    <property type="project" value="TreeGrafter"/>
</dbReference>
<dbReference type="GO" id="GO:0009086">
    <property type="term" value="P:methionine biosynthetic process"/>
    <property type="evidence" value="ECO:0007669"/>
    <property type="project" value="TreeGrafter"/>
</dbReference>
<proteinExistence type="inferred from homology"/>
<keyword evidence="4 9" id="KW-0285">Flavoprotein</keyword>
<comment type="similarity">
    <text evidence="3 9">Belongs to the methylenetetrahydrofolate reductase family.</text>
</comment>
<evidence type="ECO:0000256" key="5">
    <source>
        <dbReference type="ARBA" id="ARBA00022827"/>
    </source>
</evidence>
<accession>A0A7C3UXW4</accession>
<evidence type="ECO:0000256" key="6">
    <source>
        <dbReference type="ARBA" id="ARBA00023002"/>
    </source>
</evidence>
<dbReference type="GO" id="GO:0071949">
    <property type="term" value="F:FAD binding"/>
    <property type="evidence" value="ECO:0007669"/>
    <property type="project" value="TreeGrafter"/>
</dbReference>
<dbReference type="GO" id="GO:0035999">
    <property type="term" value="P:tetrahydrofolate interconversion"/>
    <property type="evidence" value="ECO:0007669"/>
    <property type="project" value="UniProtKB-UniPathway"/>
</dbReference>
<comment type="caution">
    <text evidence="10">The sequence shown here is derived from an EMBL/GenBank/DDBJ whole genome shotgun (WGS) entry which is preliminary data.</text>
</comment>
<organism evidence="10">
    <name type="scientific">Desulfobacca acetoxidans</name>
    <dbReference type="NCBI Taxonomy" id="60893"/>
    <lineage>
        <taxon>Bacteria</taxon>
        <taxon>Pseudomonadati</taxon>
        <taxon>Thermodesulfobacteriota</taxon>
        <taxon>Desulfobaccia</taxon>
        <taxon>Desulfobaccales</taxon>
        <taxon>Desulfobaccaceae</taxon>
        <taxon>Desulfobacca</taxon>
    </lineage>
</organism>
<evidence type="ECO:0000256" key="3">
    <source>
        <dbReference type="ARBA" id="ARBA00006743"/>
    </source>
</evidence>
<comment type="catalytic activity">
    <reaction evidence="8">
        <text>(6S)-5-methyl-5,6,7,8-tetrahydrofolate + NAD(+) = (6R)-5,10-methylene-5,6,7,8-tetrahydrofolate + NADH + H(+)</text>
        <dbReference type="Rhea" id="RHEA:19821"/>
        <dbReference type="ChEBI" id="CHEBI:15378"/>
        <dbReference type="ChEBI" id="CHEBI:15636"/>
        <dbReference type="ChEBI" id="CHEBI:18608"/>
        <dbReference type="ChEBI" id="CHEBI:57540"/>
        <dbReference type="ChEBI" id="CHEBI:57945"/>
        <dbReference type="EC" id="1.5.1.54"/>
    </reaction>
    <physiologicalReaction direction="right-to-left" evidence="8">
        <dbReference type="Rhea" id="RHEA:19823"/>
    </physiologicalReaction>
</comment>
<evidence type="ECO:0000256" key="4">
    <source>
        <dbReference type="ARBA" id="ARBA00022630"/>
    </source>
</evidence>
<dbReference type="PANTHER" id="PTHR45754">
    <property type="entry name" value="METHYLENETETRAHYDROFOLATE REDUCTASE"/>
    <property type="match status" value="1"/>
</dbReference>
<gene>
    <name evidence="10" type="ORF">ENW96_03610</name>
</gene>
<evidence type="ECO:0000313" key="10">
    <source>
        <dbReference type="EMBL" id="HGF33463.1"/>
    </source>
</evidence>
<dbReference type="InterPro" id="IPR029041">
    <property type="entry name" value="FAD-linked_oxidoreductase-like"/>
</dbReference>
<dbReference type="Gene3D" id="3.20.20.220">
    <property type="match status" value="1"/>
</dbReference>